<evidence type="ECO:0000313" key="4">
    <source>
        <dbReference type="Proteomes" id="UP000266313"/>
    </source>
</evidence>
<dbReference type="PANTHER" id="PTHR22602:SF0">
    <property type="entry name" value="TRANSFERASE CAF17, MITOCHONDRIAL-RELATED"/>
    <property type="match status" value="1"/>
</dbReference>
<dbReference type="Proteomes" id="UP000266313">
    <property type="component" value="Chromosome"/>
</dbReference>
<evidence type="ECO:0000313" key="3">
    <source>
        <dbReference type="EMBL" id="BBA37393.1"/>
    </source>
</evidence>
<protein>
    <recommendedName>
        <fullName evidence="2">GCVT N-terminal domain-containing protein</fullName>
    </recommendedName>
</protein>
<dbReference type="Gene3D" id="2.40.30.160">
    <property type="match status" value="1"/>
</dbReference>
<dbReference type="Gene3D" id="3.30.70.1400">
    <property type="entry name" value="Aminomethyltransferase beta-barrel domains"/>
    <property type="match status" value="1"/>
</dbReference>
<feature type="region of interest" description="Disordered" evidence="1">
    <location>
        <begin position="1"/>
        <end position="20"/>
    </location>
</feature>
<dbReference type="OrthoDB" id="9796287at2"/>
<dbReference type="EMBL" id="AP017928">
    <property type="protein sequence ID" value="BBA37393.1"/>
    <property type="molecule type" value="Genomic_DNA"/>
</dbReference>
<dbReference type="SUPFAM" id="SSF101790">
    <property type="entry name" value="Aminomethyltransferase beta-barrel domain"/>
    <property type="match status" value="1"/>
</dbReference>
<dbReference type="GO" id="GO:0016226">
    <property type="term" value="P:iron-sulfur cluster assembly"/>
    <property type="evidence" value="ECO:0007669"/>
    <property type="project" value="TreeGrafter"/>
</dbReference>
<name>A0A250L0D0_9GAMM</name>
<dbReference type="InterPro" id="IPR045179">
    <property type="entry name" value="YgfZ/GcvT"/>
</dbReference>
<dbReference type="InterPro" id="IPR017703">
    <property type="entry name" value="YgfZ/GCV_T_CS"/>
</dbReference>
<dbReference type="PANTHER" id="PTHR22602">
    <property type="entry name" value="TRANSFERASE CAF17, MITOCHONDRIAL-RELATED"/>
    <property type="match status" value="1"/>
</dbReference>
<dbReference type="Pfam" id="PF01571">
    <property type="entry name" value="GCV_T"/>
    <property type="match status" value="1"/>
</dbReference>
<dbReference type="InterPro" id="IPR006222">
    <property type="entry name" value="GCVT_N"/>
</dbReference>
<dbReference type="SUPFAM" id="SSF103025">
    <property type="entry name" value="Folate-binding domain"/>
    <property type="match status" value="1"/>
</dbReference>
<evidence type="ECO:0000259" key="2">
    <source>
        <dbReference type="Pfam" id="PF01571"/>
    </source>
</evidence>
<proteinExistence type="predicted"/>
<reference evidence="3 4" key="1">
    <citation type="submission" date="2016-12" db="EMBL/GenBank/DDBJ databases">
        <title>Genome sequencing of Methylocaldum marinum.</title>
        <authorList>
            <person name="Takeuchi M."/>
            <person name="Kamagata Y."/>
            <person name="Hiraoka S."/>
            <person name="Oshima K."/>
            <person name="Hattori M."/>
            <person name="Iwasaki W."/>
        </authorList>
    </citation>
    <scope>NUCLEOTIDE SEQUENCE [LARGE SCALE GENOMIC DNA]</scope>
    <source>
        <strain evidence="3 4">S8</strain>
    </source>
</reference>
<evidence type="ECO:0000256" key="1">
    <source>
        <dbReference type="SAM" id="MobiDB-lite"/>
    </source>
</evidence>
<gene>
    <name evidence="3" type="ORF">sS8_5476</name>
</gene>
<dbReference type="Gene3D" id="3.30.70.1630">
    <property type="match status" value="1"/>
</dbReference>
<feature type="domain" description="GCVT N-terminal" evidence="2">
    <location>
        <begin position="53"/>
        <end position="203"/>
    </location>
</feature>
<accession>A0A250L0D0</accession>
<dbReference type="NCBIfam" id="TIGR03317">
    <property type="entry name" value="ygfZ_signature"/>
    <property type="match status" value="1"/>
</dbReference>
<keyword evidence="4" id="KW-1185">Reference proteome</keyword>
<dbReference type="KEGG" id="mmai:sS8_5476"/>
<dbReference type="AlphaFoldDB" id="A0A250L0D0"/>
<organism evidence="3 4">
    <name type="scientific">Methylocaldum marinum</name>
    <dbReference type="NCBI Taxonomy" id="1432792"/>
    <lineage>
        <taxon>Bacteria</taxon>
        <taxon>Pseudomonadati</taxon>
        <taxon>Pseudomonadota</taxon>
        <taxon>Gammaproteobacteria</taxon>
        <taxon>Methylococcales</taxon>
        <taxon>Methylococcaceae</taxon>
        <taxon>Methylocaldum</taxon>
    </lineage>
</organism>
<sequence length="365" mass="39080">MATGEAMTATGNEKPSSPPIAAECGLPMSWRSVLEQGGAHFDESGVIDFGQLDAERRQAVSADVMADLSHYSLIEAKGEDARKFLANLFPGDLRVVSAEKGLFTAWCDAKGRAQATFWVFLHDQAFYLLLPKDIAQSVLSGLKKYLLRVKVALSEAGDSLARIGLSGPNMESRLTALIGAPPPVEAGDALTFGECTIMAIAGQPFPRWLVVGSGKAVADIWQSLVSAVLPVGREAWSVLEILSGIPLLVPETAGEFIPQMLNLEDLGGICFTKGCYPGQEVIARLHYRGQLKRRVYLAYVDSDAVPAPGTVLRLEGATESVGNVVSAARHPDGRVVLLGVVKIEEKSQGNVRLNEAQGPVLRFVE</sequence>
<dbReference type="InterPro" id="IPR029043">
    <property type="entry name" value="GcvT/YgfZ_C"/>
</dbReference>
<dbReference type="RefSeq" id="WP_119632387.1">
    <property type="nucleotide sequence ID" value="NZ_AP017928.1"/>
</dbReference>